<dbReference type="PRINTS" id="PR00313">
    <property type="entry name" value="CABNDNGRPT"/>
</dbReference>
<dbReference type="SUPFAM" id="SSF51120">
    <property type="entry name" value="beta-Roll"/>
    <property type="match status" value="1"/>
</dbReference>
<dbReference type="SUPFAM" id="SSF101898">
    <property type="entry name" value="NHL repeat"/>
    <property type="match status" value="1"/>
</dbReference>
<reference evidence="2 3" key="1">
    <citation type="submission" date="2017-06" db="EMBL/GenBank/DDBJ databases">
        <title>Genome Sequencing of the methanotroph Methylovulum psychrotolerants str. HV10-M2 isolated from a high-altitude environment.</title>
        <authorList>
            <person name="Mateos-Rivera A."/>
        </authorList>
    </citation>
    <scope>NUCLEOTIDE SEQUENCE [LARGE SCALE GENOMIC DNA]</scope>
    <source>
        <strain evidence="2 3">HV10_M2</strain>
    </source>
</reference>
<dbReference type="Gene3D" id="2.150.10.10">
    <property type="entry name" value="Serralysin-like metalloprotease, C-terminal"/>
    <property type="match status" value="2"/>
</dbReference>
<dbReference type="InterPro" id="IPR013431">
    <property type="entry name" value="Delta_60_rpt"/>
</dbReference>
<name>A0A1Z4C2C7_9GAMM</name>
<dbReference type="InterPro" id="IPR011049">
    <property type="entry name" value="Serralysin-like_metalloprot_C"/>
</dbReference>
<dbReference type="InterPro" id="IPR018511">
    <property type="entry name" value="Hemolysin-typ_Ca-bd_CS"/>
</dbReference>
<dbReference type="NCBIfam" id="TIGR02608">
    <property type="entry name" value="delta_60_rpt"/>
    <property type="match status" value="6"/>
</dbReference>
<evidence type="ECO:0008006" key="4">
    <source>
        <dbReference type="Google" id="ProtNLM"/>
    </source>
</evidence>
<evidence type="ECO:0000256" key="1">
    <source>
        <dbReference type="ARBA" id="ARBA00022837"/>
    </source>
</evidence>
<accession>A0A1Z4C2C7</accession>
<keyword evidence="1" id="KW-0106">Calcium</keyword>
<dbReference type="PANTHER" id="PTHR42754">
    <property type="entry name" value="ENDOGLUCANASE"/>
    <property type="match status" value="1"/>
</dbReference>
<dbReference type="InterPro" id="IPR001343">
    <property type="entry name" value="Hemolysn_Ca-bd"/>
</dbReference>
<dbReference type="GO" id="GO:0005509">
    <property type="term" value="F:calcium ion binding"/>
    <property type="evidence" value="ECO:0007669"/>
    <property type="project" value="InterPro"/>
</dbReference>
<dbReference type="AlphaFoldDB" id="A0A1Z4C2C7"/>
<dbReference type="Pfam" id="PF17164">
    <property type="entry name" value="DUF5122"/>
    <property type="match status" value="6"/>
</dbReference>
<protein>
    <recommendedName>
        <fullName evidence="4">Cadherin domain-containing protein</fullName>
    </recommendedName>
</protein>
<dbReference type="PROSITE" id="PS00330">
    <property type="entry name" value="HEMOLYSIN_CALCIUM"/>
    <property type="match status" value="1"/>
</dbReference>
<dbReference type="PANTHER" id="PTHR42754:SF1">
    <property type="entry name" value="LIPOPROTEIN"/>
    <property type="match status" value="1"/>
</dbReference>
<dbReference type="RefSeq" id="WP_088620540.1">
    <property type="nucleotide sequence ID" value="NZ_CP022129.1"/>
</dbReference>
<evidence type="ECO:0000313" key="2">
    <source>
        <dbReference type="EMBL" id="ASF47670.1"/>
    </source>
</evidence>
<sequence>MSQTPRKLLFIDTAINAAILTVNTAPSFATGNGIFITTPADRPSNSPSDQELVMADGQRLLVSTRVNANNNLDFALLRYRSDGLLDNSFGNQGIVATAISKGNDVAHGLAVQADGKIVVVGWCDGVVGGDDIALVRYNSNGTLDTRFSGDGKLTTDFRGFTDQGTSVALQQDGKIVVAGSSNNGHDDDFALVRYNPDGSLDSHFGQGGKLGTDFSGGSDFANHVQVLANGKLMVLGSSASTVGQGFDFALARYNSDGSLDSSFSGDGKLTTDLSGWNDQAVNMAVQADGKLVVVGSVQPAGSSYTNIAIIRYNSDGSVDGHFGSNGKVITDLSPNGNDSADSVTVQADGKILVIGHSNYQGKPNSFTMLRYNSNGTLDTGFDRVNTLDGYPHYLNDGGIPLINLDDHSIPTYTENYSPVAMDADVDVSDTELDAANNYNGASVTLVRHGGANSDDQFFLGGYQHPYFTVNSVVFNNVAVASYTQSAGRLSIYFNAHATANSVDRVLQTLSYRNVSDTPPSSVQIDWIFNDGNTGAQGTGGALTVLGATTVKIVATNDAPVLVMPPGIYYTDTAFDDSFATITGTLSASDVDNTVLTYGIIGGVANGNGTISKAGAYGLLTVTKATGAYSFVANDAALEALTVNAALDFTVSVSDGSLVTSKTLTVNVSQDGITESNGNDNLLGTSGNDKFNGLAGADTMTGGLGNDTYTVDNIGDKVVETSVLVTEIDRVNSSVDYTLPVNVEILVLIGAALTGAGNAAPNVLIGNAANNTLSGGAGNDAINGGLGSDRLTGGAGQDRFIFNTAPTVGGIDTITDFVVADDTVQLDKAIFTKLTTTGWLDSGYFKIGTAAADANDFIIYHQATGGLFYDADGNGAGAAVQIANVGSNLVLTNADFWVV</sequence>
<dbReference type="OrthoDB" id="5570715at2"/>
<keyword evidence="3" id="KW-1185">Reference proteome</keyword>
<dbReference type="Pfam" id="PF00353">
    <property type="entry name" value="HemolysinCabind"/>
    <property type="match status" value="2"/>
</dbReference>
<organism evidence="2 3">
    <name type="scientific">Methylovulum psychrotolerans</name>
    <dbReference type="NCBI Taxonomy" id="1704499"/>
    <lineage>
        <taxon>Bacteria</taxon>
        <taxon>Pseudomonadati</taxon>
        <taxon>Pseudomonadota</taxon>
        <taxon>Gammaproteobacteria</taxon>
        <taxon>Methylococcales</taxon>
        <taxon>Methylococcaceae</taxon>
        <taxon>Methylovulum</taxon>
    </lineage>
</organism>
<proteinExistence type="predicted"/>
<dbReference type="Proteomes" id="UP000197019">
    <property type="component" value="Chromosome"/>
</dbReference>
<dbReference type="EMBL" id="CP022129">
    <property type="protein sequence ID" value="ASF47670.1"/>
    <property type="molecule type" value="Genomic_DNA"/>
</dbReference>
<gene>
    <name evidence="2" type="ORF">CEK71_17235</name>
</gene>
<evidence type="ECO:0000313" key="3">
    <source>
        <dbReference type="Proteomes" id="UP000197019"/>
    </source>
</evidence>
<dbReference type="KEGG" id="mpsy:CEK71_17235"/>
<dbReference type="Gene3D" id="2.80.10.50">
    <property type="match status" value="3"/>
</dbReference>